<reference evidence="1" key="3">
    <citation type="submission" date="2015-04" db="UniProtKB">
        <authorList>
            <consortium name="EnsemblPlants"/>
        </authorList>
    </citation>
    <scope>IDENTIFICATION</scope>
</reference>
<evidence type="ECO:0000313" key="2">
    <source>
        <dbReference type="Proteomes" id="UP000032180"/>
    </source>
</evidence>
<proteinExistence type="predicted"/>
<name>A0A0D9XPR5_9ORYZ</name>
<dbReference type="AlphaFoldDB" id="A0A0D9XPR5"/>
<reference evidence="2" key="2">
    <citation type="submission" date="2013-12" db="EMBL/GenBank/DDBJ databases">
        <authorList>
            <person name="Yu Y."/>
            <person name="Lee S."/>
            <person name="de Baynast K."/>
            <person name="Wissotski M."/>
            <person name="Liu L."/>
            <person name="Talag J."/>
            <person name="Goicoechea J."/>
            <person name="Angelova A."/>
            <person name="Jetty R."/>
            <person name="Kudrna D."/>
            <person name="Golser W."/>
            <person name="Rivera L."/>
            <person name="Zhang J."/>
            <person name="Wing R."/>
        </authorList>
    </citation>
    <scope>NUCLEOTIDE SEQUENCE</scope>
</reference>
<dbReference type="HOGENOM" id="CLU_1574814_0_0_1"/>
<dbReference type="eggNOG" id="ENOG502R625">
    <property type="taxonomic scope" value="Eukaryota"/>
</dbReference>
<dbReference type="Gramene" id="LPERR11G04460.1">
    <property type="protein sequence ID" value="LPERR11G04460.1"/>
    <property type="gene ID" value="LPERR11G04460"/>
</dbReference>
<evidence type="ECO:0000313" key="1">
    <source>
        <dbReference type="EnsemblPlants" id="LPERR11G04460.1"/>
    </source>
</evidence>
<dbReference type="Proteomes" id="UP000032180">
    <property type="component" value="Chromosome 11"/>
</dbReference>
<keyword evidence="2" id="KW-1185">Reference proteome</keyword>
<protein>
    <submittedName>
        <fullName evidence="1">Uncharacterized protein</fullName>
    </submittedName>
</protein>
<reference evidence="1 2" key="1">
    <citation type="submission" date="2012-08" db="EMBL/GenBank/DDBJ databases">
        <title>Oryza genome evolution.</title>
        <authorList>
            <person name="Wing R.A."/>
        </authorList>
    </citation>
    <scope>NUCLEOTIDE SEQUENCE</scope>
</reference>
<organism evidence="1 2">
    <name type="scientific">Leersia perrieri</name>
    <dbReference type="NCBI Taxonomy" id="77586"/>
    <lineage>
        <taxon>Eukaryota</taxon>
        <taxon>Viridiplantae</taxon>
        <taxon>Streptophyta</taxon>
        <taxon>Embryophyta</taxon>
        <taxon>Tracheophyta</taxon>
        <taxon>Spermatophyta</taxon>
        <taxon>Magnoliopsida</taxon>
        <taxon>Liliopsida</taxon>
        <taxon>Poales</taxon>
        <taxon>Poaceae</taxon>
        <taxon>BOP clade</taxon>
        <taxon>Oryzoideae</taxon>
        <taxon>Oryzeae</taxon>
        <taxon>Oryzinae</taxon>
        <taxon>Leersia</taxon>
    </lineage>
</organism>
<sequence length="178" mass="20102">MICKVINSHADIQALYDTQSQQEQGIRSDERKIVQIDSLESVRIAHESYVLLCQLVDQGWSCSRMDLLSVVGNLSLELNKIERDLLPPLQGQETKMEGRVVQALLGMRNSAIAILRLVKRFRRFETLEGLISSRAQVVGTVLEDATEQVLRGTQDIAWLKEKCVPPLVELMAIRVSIF</sequence>
<accession>A0A0D9XPR5</accession>
<dbReference type="EnsemblPlants" id="LPERR11G04460.1">
    <property type="protein sequence ID" value="LPERR11G04460.1"/>
    <property type="gene ID" value="LPERR11G04460"/>
</dbReference>